<dbReference type="EMBL" id="JACHNY010000002">
    <property type="protein sequence ID" value="MBB4616977.1"/>
    <property type="molecule type" value="Genomic_DNA"/>
</dbReference>
<keyword evidence="4" id="KW-1185">Reference proteome</keyword>
<accession>A0A7W7AJ42</accession>
<evidence type="ECO:0000256" key="1">
    <source>
        <dbReference type="SAM" id="MobiDB-lite"/>
    </source>
</evidence>
<evidence type="ECO:0000256" key="2">
    <source>
        <dbReference type="SAM" id="Phobius"/>
    </source>
</evidence>
<keyword evidence="2" id="KW-1133">Transmembrane helix</keyword>
<feature type="transmembrane region" description="Helical" evidence="2">
    <location>
        <begin position="6"/>
        <end position="26"/>
    </location>
</feature>
<organism evidence="3 4">
    <name type="scientific">Sphingomonas abaci</name>
    <dbReference type="NCBI Taxonomy" id="237611"/>
    <lineage>
        <taxon>Bacteria</taxon>
        <taxon>Pseudomonadati</taxon>
        <taxon>Pseudomonadota</taxon>
        <taxon>Alphaproteobacteria</taxon>
        <taxon>Sphingomonadales</taxon>
        <taxon>Sphingomonadaceae</taxon>
        <taxon>Sphingomonas</taxon>
    </lineage>
</organism>
<gene>
    <name evidence="3" type="ORF">GGQ96_001097</name>
</gene>
<feature type="region of interest" description="Disordered" evidence="1">
    <location>
        <begin position="39"/>
        <end position="81"/>
    </location>
</feature>
<name>A0A7W7AJ42_9SPHN</name>
<comment type="caution">
    <text evidence="3">The sequence shown here is derived from an EMBL/GenBank/DDBJ whole genome shotgun (WGS) entry which is preliminary data.</text>
</comment>
<keyword evidence="2" id="KW-0472">Membrane</keyword>
<proteinExistence type="predicted"/>
<dbReference type="RefSeq" id="WP_184112437.1">
    <property type="nucleotide sequence ID" value="NZ_JACHNY010000002.1"/>
</dbReference>
<keyword evidence="2" id="KW-0812">Transmembrane</keyword>
<evidence type="ECO:0000313" key="4">
    <source>
        <dbReference type="Proteomes" id="UP000574769"/>
    </source>
</evidence>
<dbReference type="Proteomes" id="UP000574769">
    <property type="component" value="Unassembled WGS sequence"/>
</dbReference>
<dbReference type="AlphaFoldDB" id="A0A7W7AJ42"/>
<protein>
    <submittedName>
        <fullName evidence="3">Uncharacterized protein</fullName>
    </submittedName>
</protein>
<sequence>MTGLTKAMLIIAIVFAGVIWLNVVMWRRMRRALHALEARTEREDLADDGSTGGGEGSPVDRSPSTPSVFHPGEGRGPVTER</sequence>
<reference evidence="3 4" key="1">
    <citation type="submission" date="2020-08" db="EMBL/GenBank/DDBJ databases">
        <title>Genomic Encyclopedia of Type Strains, Phase IV (KMG-IV): sequencing the most valuable type-strain genomes for metagenomic binning, comparative biology and taxonomic classification.</title>
        <authorList>
            <person name="Goeker M."/>
        </authorList>
    </citation>
    <scope>NUCLEOTIDE SEQUENCE [LARGE SCALE GENOMIC DNA]</scope>
    <source>
        <strain evidence="3 4">DSM 15867</strain>
    </source>
</reference>
<evidence type="ECO:0000313" key="3">
    <source>
        <dbReference type="EMBL" id="MBB4616977.1"/>
    </source>
</evidence>